<evidence type="ECO:0000256" key="2">
    <source>
        <dbReference type="ARBA" id="ARBA00023125"/>
    </source>
</evidence>
<evidence type="ECO:0000313" key="5">
    <source>
        <dbReference type="EMBL" id="MCE4121697.1"/>
    </source>
</evidence>
<dbReference type="PANTHER" id="PTHR30349">
    <property type="entry name" value="PHAGE INTEGRASE-RELATED"/>
    <property type="match status" value="1"/>
</dbReference>
<dbReference type="Pfam" id="PF13102">
    <property type="entry name" value="Phage_int_SAM_5"/>
    <property type="match status" value="1"/>
</dbReference>
<dbReference type="GO" id="GO:0003677">
    <property type="term" value="F:DNA binding"/>
    <property type="evidence" value="ECO:0007669"/>
    <property type="project" value="UniProtKB-KW"/>
</dbReference>
<evidence type="ECO:0000256" key="1">
    <source>
        <dbReference type="ARBA" id="ARBA00008857"/>
    </source>
</evidence>
<dbReference type="EMBL" id="JAJTVO010000006">
    <property type="protein sequence ID" value="MCE4121697.1"/>
    <property type="molecule type" value="Genomic_DNA"/>
</dbReference>
<dbReference type="PANTHER" id="PTHR30349:SF64">
    <property type="entry name" value="PROPHAGE INTEGRASE INTD-RELATED"/>
    <property type="match status" value="1"/>
</dbReference>
<dbReference type="Gene3D" id="1.10.150.130">
    <property type="match status" value="1"/>
</dbReference>
<dbReference type="InterPro" id="IPR002104">
    <property type="entry name" value="Integrase_catalytic"/>
</dbReference>
<evidence type="ECO:0000313" key="6">
    <source>
        <dbReference type="Proteomes" id="UP001200307"/>
    </source>
</evidence>
<keyword evidence="3" id="KW-0233">DNA recombination</keyword>
<dbReference type="InterPro" id="IPR025269">
    <property type="entry name" value="SAM-like_dom"/>
</dbReference>
<evidence type="ECO:0000256" key="3">
    <source>
        <dbReference type="ARBA" id="ARBA00023172"/>
    </source>
</evidence>
<evidence type="ECO:0000259" key="4">
    <source>
        <dbReference type="PROSITE" id="PS51898"/>
    </source>
</evidence>
<dbReference type="PROSITE" id="PS51898">
    <property type="entry name" value="TYR_RECOMBINASE"/>
    <property type="match status" value="1"/>
</dbReference>
<dbReference type="RefSeq" id="WP_233338930.1">
    <property type="nucleotide sequence ID" value="NZ_JAJTVO010000006.1"/>
</dbReference>
<dbReference type="GO" id="GO:0015074">
    <property type="term" value="P:DNA integration"/>
    <property type="evidence" value="ECO:0007669"/>
    <property type="project" value="InterPro"/>
</dbReference>
<comment type="similarity">
    <text evidence="1">Belongs to the 'phage' integrase family.</text>
</comment>
<comment type="caution">
    <text evidence="5">The sequence shown here is derived from an EMBL/GenBank/DDBJ whole genome shotgun (WGS) entry which is preliminary data.</text>
</comment>
<organism evidence="5 6">
    <name type="scientific">Segatella copri</name>
    <dbReference type="NCBI Taxonomy" id="165179"/>
    <lineage>
        <taxon>Bacteria</taxon>
        <taxon>Pseudomonadati</taxon>
        <taxon>Bacteroidota</taxon>
        <taxon>Bacteroidia</taxon>
        <taxon>Bacteroidales</taxon>
        <taxon>Prevotellaceae</taxon>
        <taxon>Segatella</taxon>
    </lineage>
</organism>
<keyword evidence="2" id="KW-0238">DNA-binding</keyword>
<dbReference type="InterPro" id="IPR013762">
    <property type="entry name" value="Integrase-like_cat_sf"/>
</dbReference>
<gene>
    <name evidence="5" type="ORF">LYY06_05360</name>
</gene>
<dbReference type="Proteomes" id="UP001200307">
    <property type="component" value="Unassembled WGS sequence"/>
</dbReference>
<reference evidence="5" key="1">
    <citation type="submission" date="2021-12" db="EMBL/GenBank/DDBJ databases">
        <authorList>
            <person name="Lv X."/>
        </authorList>
    </citation>
    <scope>NUCLEOTIDE SEQUENCE</scope>
    <source>
        <strain evidence="5">HF2106</strain>
    </source>
</reference>
<dbReference type="AlphaFoldDB" id="A0AAW4YH62"/>
<dbReference type="InterPro" id="IPR010998">
    <property type="entry name" value="Integrase_recombinase_N"/>
</dbReference>
<dbReference type="CDD" id="cd01185">
    <property type="entry name" value="INTN1_C_like"/>
    <property type="match status" value="1"/>
</dbReference>
<dbReference type="InterPro" id="IPR035386">
    <property type="entry name" value="Arm-DNA-bind_5"/>
</dbReference>
<dbReference type="Pfam" id="PF17293">
    <property type="entry name" value="Arm-DNA-bind_5"/>
    <property type="match status" value="1"/>
</dbReference>
<accession>A0AAW4YH62</accession>
<dbReference type="SUPFAM" id="SSF56349">
    <property type="entry name" value="DNA breaking-rejoining enzymes"/>
    <property type="match status" value="1"/>
</dbReference>
<dbReference type="Gene3D" id="1.10.443.10">
    <property type="entry name" value="Intergrase catalytic core"/>
    <property type="match status" value="1"/>
</dbReference>
<dbReference type="Pfam" id="PF00589">
    <property type="entry name" value="Phage_integrase"/>
    <property type="match status" value="1"/>
</dbReference>
<dbReference type="GO" id="GO:0006310">
    <property type="term" value="P:DNA recombination"/>
    <property type="evidence" value="ECO:0007669"/>
    <property type="project" value="UniProtKB-KW"/>
</dbReference>
<dbReference type="InterPro" id="IPR011010">
    <property type="entry name" value="DNA_brk_join_enz"/>
</dbReference>
<dbReference type="InterPro" id="IPR050090">
    <property type="entry name" value="Tyrosine_recombinase_XerCD"/>
</dbReference>
<protein>
    <submittedName>
        <fullName evidence="5">Site-specific integrase</fullName>
    </submittedName>
</protein>
<proteinExistence type="inferred from homology"/>
<feature type="domain" description="Tyr recombinase" evidence="4">
    <location>
        <begin position="205"/>
        <end position="377"/>
    </location>
</feature>
<name>A0AAW4YH62_9BACT</name>
<sequence length="386" mass="44525">MGRKKTIDKEPVTIRFKELANGNKSIYMDIYMDGKRSYEFLKLYLIPEVGRERAKARMKNAETMASANIIKAQRVLDLKNRKAGVFSSNKNMRLIEWLDIVKVAKQKASRSDESSKTIENVKKHIIKFCGESTKMVDIDKKFCMKWIEYLRTATKRGGQPFSEVTKKVYLTCFGTVLNQAVRDGIIQMNPLSLIDPSYKFGSPESERVYLDIEEVKKLAATECYSQHTKQAFMFSCFSGLRISDIRKLKWSDIEEVKNPDGTSSHRLTKTMEKTQRVVSYQLSNEAMKWLPEKTKDELVFYELCQQPNINYHIKVWAKAAGIKKNISFHTARHTFATMMLTLGADIYTTSKLLGHSRISTTEIYAKIVDKKKDEAMGLIDKFFDKE</sequence>